<dbReference type="Proteomes" id="UP000398389">
    <property type="component" value="Unassembled WGS sequence"/>
</dbReference>
<dbReference type="GeneID" id="43583836"/>
<dbReference type="EMBL" id="CABVLU010000004">
    <property type="protein sequence ID" value="VVT56377.1"/>
    <property type="molecule type" value="Genomic_DNA"/>
</dbReference>
<sequence>MLETTPLSYQINAATNGLSRLAETCELESAKLESIPSDSLSPSSDCNIELEARIGRLEQDTLLLSNTNKAQEETLDGISKKIKGLQVDNEQIISTIIKFKDNITKTMNEFITYQTRSLNEADCYYQFSQAPEGNYGYTLDVMNDLLTQANLPTIPEERYNNTQEEREEDDDFDIDCIAESIQQELLEAQYDPLKDNTIDPNIAIALSKLLNEVTEKCSAIVTSKLHSQSQLYKKKKKKHVHN</sequence>
<accession>A0A5E8BXZ4</accession>
<gene>
    <name evidence="1" type="ORF">SAPINGB_P005021</name>
</gene>
<organism evidence="1 2">
    <name type="scientific">Magnusiomyces paraingens</name>
    <dbReference type="NCBI Taxonomy" id="2606893"/>
    <lineage>
        <taxon>Eukaryota</taxon>
        <taxon>Fungi</taxon>
        <taxon>Dikarya</taxon>
        <taxon>Ascomycota</taxon>
        <taxon>Saccharomycotina</taxon>
        <taxon>Dipodascomycetes</taxon>
        <taxon>Dipodascales</taxon>
        <taxon>Dipodascaceae</taxon>
        <taxon>Magnusiomyces</taxon>
    </lineage>
</organism>
<dbReference type="AlphaFoldDB" id="A0A5E8BXZ4"/>
<dbReference type="RefSeq" id="XP_031855627.1">
    <property type="nucleotide sequence ID" value="XM_031999736.1"/>
</dbReference>
<evidence type="ECO:0000313" key="1">
    <source>
        <dbReference type="EMBL" id="VVT56377.1"/>
    </source>
</evidence>
<name>A0A5E8BXZ4_9ASCO</name>
<keyword evidence="2" id="KW-1185">Reference proteome</keyword>
<protein>
    <submittedName>
        <fullName evidence="1">Uncharacterized protein</fullName>
    </submittedName>
</protein>
<proteinExistence type="predicted"/>
<reference evidence="1 2" key="1">
    <citation type="submission" date="2019-09" db="EMBL/GenBank/DDBJ databases">
        <authorList>
            <person name="Brejova B."/>
        </authorList>
    </citation>
    <scope>NUCLEOTIDE SEQUENCE [LARGE SCALE GENOMIC DNA]</scope>
</reference>
<evidence type="ECO:0000313" key="2">
    <source>
        <dbReference type="Proteomes" id="UP000398389"/>
    </source>
</evidence>